<feature type="domain" description="YlxR" evidence="1">
    <location>
        <begin position="9"/>
        <end position="68"/>
    </location>
</feature>
<dbReference type="EMBL" id="PDKN01000004">
    <property type="protein sequence ID" value="RXJ57713.1"/>
    <property type="molecule type" value="Genomic_DNA"/>
</dbReference>
<evidence type="ECO:0000313" key="3">
    <source>
        <dbReference type="Proteomes" id="UP000290657"/>
    </source>
</evidence>
<dbReference type="InterPro" id="IPR007393">
    <property type="entry name" value="YlxR_dom"/>
</dbReference>
<gene>
    <name evidence="2" type="ORF">CRV04_07840</name>
</gene>
<keyword evidence="3" id="KW-1185">Reference proteome</keyword>
<accession>A0A4Q0XU45</accession>
<dbReference type="Proteomes" id="UP000290657">
    <property type="component" value="Unassembled WGS sequence"/>
</dbReference>
<sequence>MAYLEKPSRMCIVCRSRNAQDKMLRLQCNGNKKLVSYTHYGRSFYICNTCIEYAFEENKNRKKLEQTLCRVCKNKDDYIFQLKEILTHVR</sequence>
<dbReference type="AlphaFoldDB" id="A0A4Q0XU45"/>
<dbReference type="Gene3D" id="3.30.1230.10">
    <property type="entry name" value="YlxR-like"/>
    <property type="match status" value="1"/>
</dbReference>
<proteinExistence type="predicted"/>
<name>A0A4Q0XU45_9BACT</name>
<dbReference type="RefSeq" id="WP_128996286.1">
    <property type="nucleotide sequence ID" value="NZ_PDKN01000004.1"/>
</dbReference>
<dbReference type="SUPFAM" id="SSF64376">
    <property type="entry name" value="YlxR-like"/>
    <property type="match status" value="1"/>
</dbReference>
<protein>
    <recommendedName>
        <fullName evidence="1">YlxR domain-containing protein</fullName>
    </recommendedName>
</protein>
<evidence type="ECO:0000259" key="1">
    <source>
        <dbReference type="Pfam" id="PF04296"/>
    </source>
</evidence>
<evidence type="ECO:0000313" key="2">
    <source>
        <dbReference type="EMBL" id="RXJ57713.1"/>
    </source>
</evidence>
<organism evidence="2 3">
    <name type="scientific">Candidatus Marinarcus aquaticus</name>
    <dbReference type="NCBI Taxonomy" id="2044504"/>
    <lineage>
        <taxon>Bacteria</taxon>
        <taxon>Pseudomonadati</taxon>
        <taxon>Campylobacterota</taxon>
        <taxon>Epsilonproteobacteria</taxon>
        <taxon>Campylobacterales</taxon>
        <taxon>Arcobacteraceae</taxon>
        <taxon>Candidatus Marinarcus</taxon>
    </lineage>
</organism>
<comment type="caution">
    <text evidence="2">The sequence shown here is derived from an EMBL/GenBank/DDBJ whole genome shotgun (WGS) entry which is preliminary data.</text>
</comment>
<dbReference type="InterPro" id="IPR035931">
    <property type="entry name" value="YlxR-like_sf"/>
</dbReference>
<reference evidence="2 3" key="1">
    <citation type="submission" date="2017-10" db="EMBL/GenBank/DDBJ databases">
        <title>Genomics of the genus Arcobacter.</title>
        <authorList>
            <person name="Perez-Cataluna A."/>
            <person name="Figueras M.J."/>
        </authorList>
    </citation>
    <scope>NUCLEOTIDE SEQUENCE [LARGE SCALE GENOMIC DNA]</scope>
    <source>
        <strain evidence="2 3">CECT 8987</strain>
    </source>
</reference>
<dbReference type="OrthoDB" id="5518171at2"/>
<dbReference type="Pfam" id="PF04296">
    <property type="entry name" value="YlxR"/>
    <property type="match status" value="1"/>
</dbReference>